<proteinExistence type="predicted"/>
<dbReference type="Proteomes" id="UP001497444">
    <property type="component" value="Chromosome 5"/>
</dbReference>
<feature type="compositionally biased region" description="Polar residues" evidence="1">
    <location>
        <begin position="620"/>
        <end position="630"/>
    </location>
</feature>
<feature type="compositionally biased region" description="Polar residues" evidence="1">
    <location>
        <begin position="645"/>
        <end position="654"/>
    </location>
</feature>
<organism evidence="2 3">
    <name type="scientific">Sphagnum jensenii</name>
    <dbReference type="NCBI Taxonomy" id="128206"/>
    <lineage>
        <taxon>Eukaryota</taxon>
        <taxon>Viridiplantae</taxon>
        <taxon>Streptophyta</taxon>
        <taxon>Embryophyta</taxon>
        <taxon>Bryophyta</taxon>
        <taxon>Sphagnophytina</taxon>
        <taxon>Sphagnopsida</taxon>
        <taxon>Sphagnales</taxon>
        <taxon>Sphagnaceae</taxon>
        <taxon>Sphagnum</taxon>
    </lineage>
</organism>
<protein>
    <submittedName>
        <fullName evidence="2">Uncharacterized protein</fullName>
    </submittedName>
</protein>
<sequence length="858" mass="95030">MLKRSVSRLDHTSFGLPCDLTLAANFCVGRGEERKGGGGSCGLLSHRVQQQQQQHASVLKERSWVCSKLCLGIARRDFRTMLSENSSNPAGIEEENNNKADAASQVGIIKEVELDVTSSSMLQEMQQQQQKQLLINSHESQEHMKQTAAELTEDLNRAEMLEHLQFIKKLPHKLLRDIGFIIAGPSLLSNSVELPVVSADLVGGSHSQWASTKVWLKSLRVSDVEAWFSSHRPSTRLGDHFALCVEYVLRFSPLINVHQLLTSQQVLQTVTKTSQAQGLLSEREELLQVSSSSDGGFVVPAADTRSSCPIVPVLEATLSSSAAASERVNSRIDPTDNPTELLGKRKRKLLRKLERLRLGKGITTTIGEFDFLFQARPATAAPAAQDSAAALTNNHNSAAHDLEVQHWEVSVKYLLYAGPWEVFGMTTPDHAAWSCKDAKESDKEHGCSILNETGNSNNANKEDADAAATKVVTTLRGRALDYVKDADEFLGCFLGPHVGETLLDRKSRLCNQLALSSNPCAAVMLQNLYGKEAGAEIRSSDSNIEAETVEEYGADDSNMMALTSEAADLQEQVAEMEQVVKVIPRALLKGYLFYEYKLWHYLNSQQYYHTASHNSAEHNGCSNNSTQIAKDQSETENTVEELHSSGENNNNNDVTAIGNDKNQKQTSASDGEKLPAKSSLNMKHWMGWWTQDLMEFAYLPHHCRSMWYIVPKLEWLSPVVIPSSDKERCAQILSVEAFLVVAAGVQAEAGRLCMPKKSRFLVAELCWETNWKHEQVLKVEEETQAANVMYSTTQDATTEYSTTQQKSSGGIQGAWIETSRGFIVENTWPISKLYKPHGYVVSWSPSLQQLGQLDSSDP</sequence>
<evidence type="ECO:0000313" key="3">
    <source>
        <dbReference type="Proteomes" id="UP001497444"/>
    </source>
</evidence>
<gene>
    <name evidence="2" type="ORF">CSSPJE1EN1_LOCUS18587</name>
</gene>
<accession>A0ABP0X1X7</accession>
<dbReference type="EMBL" id="OZ020100">
    <property type="protein sequence ID" value="CAK9273109.1"/>
    <property type="molecule type" value="Genomic_DNA"/>
</dbReference>
<name>A0ABP0X1X7_9BRYO</name>
<evidence type="ECO:0000313" key="2">
    <source>
        <dbReference type="EMBL" id="CAK9273109.1"/>
    </source>
</evidence>
<evidence type="ECO:0000256" key="1">
    <source>
        <dbReference type="SAM" id="MobiDB-lite"/>
    </source>
</evidence>
<feature type="region of interest" description="Disordered" evidence="1">
    <location>
        <begin position="614"/>
        <end position="675"/>
    </location>
</feature>
<keyword evidence="3" id="KW-1185">Reference proteome</keyword>
<reference evidence="2" key="1">
    <citation type="submission" date="2024-02" db="EMBL/GenBank/DDBJ databases">
        <authorList>
            <consortium name="ELIXIR-Norway"/>
            <consortium name="Elixir Norway"/>
        </authorList>
    </citation>
    <scope>NUCLEOTIDE SEQUENCE</scope>
</reference>